<dbReference type="Pfam" id="PF12240">
    <property type="entry name" value="Angiomotin_C"/>
    <property type="match status" value="1"/>
</dbReference>
<evidence type="ECO:0000313" key="3">
    <source>
        <dbReference type="EMBL" id="CAD5243330.1"/>
    </source>
</evidence>
<dbReference type="EMBL" id="LR881183">
    <property type="protein sequence ID" value="CAD5243330.1"/>
    <property type="molecule type" value="Genomic_DNA"/>
</dbReference>
<keyword evidence="4" id="KW-1185">Reference proteome</keyword>
<feature type="domain" description="Angiomotin C-terminal" evidence="2">
    <location>
        <begin position="118"/>
        <end position="233"/>
    </location>
</feature>
<feature type="coiled-coil region" evidence="1">
    <location>
        <begin position="203"/>
        <end position="237"/>
    </location>
</feature>
<keyword evidence="1" id="KW-0175">Coiled coil</keyword>
<reference evidence="3 4" key="1">
    <citation type="submission" date="2020-09" db="EMBL/GenBank/DDBJ databases">
        <authorList>
            <person name="Courtine D."/>
        </authorList>
    </citation>
    <scope>NUCLEOTIDE SEQUENCE [LARGE SCALE GENOMIC DNA]</scope>
    <source>
        <strain evidence="3 4">IRI35c</strain>
    </source>
</reference>
<evidence type="ECO:0000256" key="1">
    <source>
        <dbReference type="SAM" id="Coils"/>
    </source>
</evidence>
<evidence type="ECO:0000313" key="4">
    <source>
        <dbReference type="Proteomes" id="UP000516304"/>
    </source>
</evidence>
<dbReference type="Proteomes" id="UP000516304">
    <property type="component" value="Chromosome TIRI35C"/>
</dbReference>
<gene>
    <name evidence="3" type="ORF">TIRI35C_0176</name>
</gene>
<protein>
    <recommendedName>
        <fullName evidence="2">Angiomotin C-terminal domain-containing protein</fullName>
    </recommendedName>
</protein>
<sequence>MQRPMVDYKWLLLMAAWLYGNDEFDSKTMSEELTEIMFNLTNNPKWIERLQPKLVSNDLRRLYIMGFLRRRKIERKCRNKKGKEYNCGYKYLYQINNQGWKYIGFLLREFMKKEAPFSKQVMDEFREFNEELKDMRIAAWRWLAVKYFEEGKMEAAKSLLANTDDIIERKFEGRGYRRFTERKRLHEEVMKHRVREVEMINTINSLEREVEQKDALIKSLQDELEKCRKELGRLQNFIQTAHHQS</sequence>
<evidence type="ECO:0000259" key="2">
    <source>
        <dbReference type="Pfam" id="PF12240"/>
    </source>
</evidence>
<dbReference type="KEGG" id="tcq:TIRI35C_0176"/>
<accession>A0A7G2D609</accession>
<proteinExistence type="predicted"/>
<dbReference type="AlphaFoldDB" id="A0A7G2D609"/>
<dbReference type="InterPro" id="IPR024646">
    <property type="entry name" value="Angiomotin_C"/>
</dbReference>
<organism evidence="3 4">
    <name type="scientific">Thermococcus camini</name>
    <dbReference type="NCBI Taxonomy" id="2016373"/>
    <lineage>
        <taxon>Archaea</taxon>
        <taxon>Methanobacteriati</taxon>
        <taxon>Methanobacteriota</taxon>
        <taxon>Thermococci</taxon>
        <taxon>Thermococcales</taxon>
        <taxon>Thermococcaceae</taxon>
        <taxon>Thermococcus</taxon>
    </lineage>
</organism>
<name>A0A7G2D609_9EURY</name>